<reference evidence="2 3" key="1">
    <citation type="submission" date="2019-06" db="EMBL/GenBank/DDBJ databases">
        <title>Flavobacterium sp. MaA-Y11 from geoumgang.</title>
        <authorList>
            <person name="Jeong S."/>
        </authorList>
    </citation>
    <scope>NUCLEOTIDE SEQUENCE [LARGE SCALE GENOMIC DNA]</scope>
    <source>
        <strain evidence="2 3">MaA-Y11</strain>
    </source>
</reference>
<dbReference type="NCBIfam" id="TIGR01643">
    <property type="entry name" value="YD_repeat_2x"/>
    <property type="match status" value="1"/>
</dbReference>
<evidence type="ECO:0008006" key="4">
    <source>
        <dbReference type="Google" id="ProtNLM"/>
    </source>
</evidence>
<protein>
    <recommendedName>
        <fullName evidence="4">RHS repeat protein</fullName>
    </recommendedName>
</protein>
<sequence length="1022" mass="114759">MKKIYIILALGIGVMAQAQNLPSFKAPEPSKVFEFTKYDQIPIGEYTGIAGISIPLYSIKIDEVTVPIDLRYHAGGFKVSEEASNVGLGWNMNFGQITQTINDRDDLLTVQYSKKLLKYQKAVYPLIYEWPMNCGSQSASTCQTLPNGTNCTPEPTFVTSVPSVINSIFIATNGYPIEGKSFCQTQDFDMTDANLDTEPDIFRVSFLGHSLKFIKRFDSGSGAIEVLDSKGYKVEQIVDSSNPNPIGWKITSPDGNQYVFGKMRQDNTSTHTDDITPDFLQAGGNSYTNNWSLIKIITTKNKVIDFEYTDYGITKTSSYSQKLRKISQVTTWNLYAGEGRRNGNLSNAGYENGDVTTYPLTYSAMYEKMMYVSKITTPNEIVTFEYSDRSDRLNDKKTDRVLIKNLKNTILKDFRFSYDYFIASETGNVFITPNPTNPNYNPIHNSYRLKLTSLQEIGNNPYIFTYDQNNLPRKTSAAVDFWGFYNGRTGNTSLAPNPASVGYPAFGDNGNDKAAYINFAKASVLKAIQYPTGGKIEYEYELNEYQRASFETVLPNAGNIVGDFVKGNGIRIKNIMLTDNGILQRKTTYNYSGGISLVPFEILKHYTATTYTFIDSPPPFPDLYHGSSFSVDEFNNTNYQRPSLLGSYNTVGYDQVTMIHESPEGNGKTVYRFANKRDEKSLHQHDYKVDIEMPSLMDINATENGKILSKEIYAAGSATPLVKTEYTYTTKKSNIFYGNIIVGFRNLFGFDAGLGVAQPFHMPQHLVGYYAIYDKQSLLSSEKTTEYFPSGSTWTQKSYIYNANNLITSTETRNQYGSLVNLENTLYYSTPALSSQNWLSLPLLKTITENGQMNQQSFTYQVVGGLTLPQAIEIRPNASTAPELIQKILYDQYDEKGNLIEFHMQNGIKTCVVWGYGKTLPLAKIDNADYSQISPYVGGLQYLSDTGSEADLITWLGHLRNALPEAMVTSYTHIPGIGVSSITDAKGNTTHYQYDTFGRLISVRDVKDKLLSEYEYNFRPQN</sequence>
<dbReference type="InterPro" id="IPR031325">
    <property type="entry name" value="RHS_repeat"/>
</dbReference>
<dbReference type="RefSeq" id="WP_140001643.1">
    <property type="nucleotide sequence ID" value="NZ_VFJE01000056.1"/>
</dbReference>
<dbReference type="Proteomes" id="UP000319175">
    <property type="component" value="Unassembled WGS sequence"/>
</dbReference>
<keyword evidence="3" id="KW-1185">Reference proteome</keyword>
<evidence type="ECO:0000313" key="3">
    <source>
        <dbReference type="Proteomes" id="UP000319175"/>
    </source>
</evidence>
<feature type="signal peptide" evidence="1">
    <location>
        <begin position="1"/>
        <end position="18"/>
    </location>
</feature>
<gene>
    <name evidence="2" type="ORF">FJA49_14485</name>
</gene>
<evidence type="ECO:0000256" key="1">
    <source>
        <dbReference type="SAM" id="SignalP"/>
    </source>
</evidence>
<reference evidence="2 3" key="2">
    <citation type="submission" date="2019-06" db="EMBL/GenBank/DDBJ databases">
        <authorList>
            <person name="Seo Y."/>
        </authorList>
    </citation>
    <scope>NUCLEOTIDE SEQUENCE [LARGE SCALE GENOMIC DNA]</scope>
    <source>
        <strain evidence="2 3">MaA-Y11</strain>
    </source>
</reference>
<proteinExistence type="predicted"/>
<keyword evidence="1" id="KW-0732">Signal</keyword>
<dbReference type="InterPro" id="IPR006530">
    <property type="entry name" value="YD"/>
</dbReference>
<name>A0A501PZC2_9FLAO</name>
<dbReference type="Pfam" id="PF05593">
    <property type="entry name" value="RHS_repeat"/>
    <property type="match status" value="1"/>
</dbReference>
<organism evidence="2 3">
    <name type="scientific">Flavobacterium microcysteis</name>
    <dbReference type="NCBI Taxonomy" id="2596891"/>
    <lineage>
        <taxon>Bacteria</taxon>
        <taxon>Pseudomonadati</taxon>
        <taxon>Bacteroidota</taxon>
        <taxon>Flavobacteriia</taxon>
        <taxon>Flavobacteriales</taxon>
        <taxon>Flavobacteriaceae</taxon>
        <taxon>Flavobacterium</taxon>
    </lineage>
</organism>
<accession>A0A501PZC2</accession>
<feature type="chain" id="PRO_5021211536" description="RHS repeat protein" evidence="1">
    <location>
        <begin position="19"/>
        <end position="1022"/>
    </location>
</feature>
<evidence type="ECO:0000313" key="2">
    <source>
        <dbReference type="EMBL" id="TPD65402.1"/>
    </source>
</evidence>
<dbReference type="OrthoDB" id="9814627at2"/>
<dbReference type="AlphaFoldDB" id="A0A501PZC2"/>
<dbReference type="Gene3D" id="2.180.10.10">
    <property type="entry name" value="RHS repeat-associated core"/>
    <property type="match status" value="1"/>
</dbReference>
<comment type="caution">
    <text evidence="2">The sequence shown here is derived from an EMBL/GenBank/DDBJ whole genome shotgun (WGS) entry which is preliminary data.</text>
</comment>
<dbReference type="EMBL" id="VFJE01000056">
    <property type="protein sequence ID" value="TPD65402.1"/>
    <property type="molecule type" value="Genomic_DNA"/>
</dbReference>